<dbReference type="InterPro" id="IPR029052">
    <property type="entry name" value="Metallo-depent_PP-like"/>
</dbReference>
<organism evidence="2 3">
    <name type="scientific">Bemisia tabaci</name>
    <name type="common">Sweetpotato whitefly</name>
    <name type="synonym">Aleurodes tabaci</name>
    <dbReference type="NCBI Taxonomy" id="7038"/>
    <lineage>
        <taxon>Eukaryota</taxon>
        <taxon>Metazoa</taxon>
        <taxon>Ecdysozoa</taxon>
        <taxon>Arthropoda</taxon>
        <taxon>Hexapoda</taxon>
        <taxon>Insecta</taxon>
        <taxon>Pterygota</taxon>
        <taxon>Neoptera</taxon>
        <taxon>Paraneoptera</taxon>
        <taxon>Hemiptera</taxon>
        <taxon>Sternorrhyncha</taxon>
        <taxon>Aleyrodoidea</taxon>
        <taxon>Aleyrodidae</taxon>
        <taxon>Aleyrodinae</taxon>
        <taxon>Bemisia</taxon>
    </lineage>
</organism>
<proteinExistence type="predicted"/>
<dbReference type="SUPFAM" id="SSF56300">
    <property type="entry name" value="Metallo-dependent phosphatases"/>
    <property type="match status" value="1"/>
</dbReference>
<dbReference type="Gene3D" id="3.60.21.10">
    <property type="match status" value="1"/>
</dbReference>
<feature type="domain" description="Calcineurin-like phosphoesterase" evidence="1">
    <location>
        <begin position="118"/>
        <end position="338"/>
    </location>
</feature>
<evidence type="ECO:0000259" key="1">
    <source>
        <dbReference type="Pfam" id="PF00149"/>
    </source>
</evidence>
<dbReference type="GO" id="GO:0016787">
    <property type="term" value="F:hydrolase activity"/>
    <property type="evidence" value="ECO:0007669"/>
    <property type="project" value="InterPro"/>
</dbReference>
<evidence type="ECO:0000313" key="3">
    <source>
        <dbReference type="Proteomes" id="UP001152759"/>
    </source>
</evidence>
<dbReference type="Proteomes" id="UP001152759">
    <property type="component" value="Chromosome 10"/>
</dbReference>
<reference evidence="2" key="1">
    <citation type="submission" date="2021-12" db="EMBL/GenBank/DDBJ databases">
        <authorList>
            <person name="King R."/>
        </authorList>
    </citation>
    <scope>NUCLEOTIDE SEQUENCE</scope>
</reference>
<evidence type="ECO:0000313" key="2">
    <source>
        <dbReference type="EMBL" id="CAH0762071.1"/>
    </source>
</evidence>
<gene>
    <name evidence="2" type="ORF">BEMITA_LOCUS2244</name>
</gene>
<keyword evidence="3" id="KW-1185">Reference proteome</keyword>
<dbReference type="Pfam" id="PF00149">
    <property type="entry name" value="Metallophos"/>
    <property type="match status" value="1"/>
</dbReference>
<dbReference type="AlphaFoldDB" id="A0A9P0C7I9"/>
<name>A0A9P0C7I9_BEMTA</name>
<dbReference type="EMBL" id="OU963871">
    <property type="protein sequence ID" value="CAH0762071.1"/>
    <property type="molecule type" value="Genomic_DNA"/>
</dbReference>
<dbReference type="InterPro" id="IPR004843">
    <property type="entry name" value="Calcineurin-like_PHP"/>
</dbReference>
<protein>
    <recommendedName>
        <fullName evidence="1">Calcineurin-like phosphoesterase domain-containing protein</fullName>
    </recommendedName>
</protein>
<sequence length="429" mass="49277">MFNLIQFHRSISELSLKMTPNNVLIVLILVIISNLQHIHARTLYTWSQVVPQNQLSVRAITDNNACPIARVDNKQVEMKIRSSMNNTETVCELIVDRLARHITVDDKKIATLPKNIRKIAIIGDTGCRIKGDEQQACNSAEGWPLRKNLEAIALHKPELIVHVGDYLYRQTKCLETTSCGSFFGYNPETWYADWFDPAKDISLRAPFIFIRGNHEACGRGHEGWFRYLDPFPFAPENCKPLDFSWAFDVGPVKFFIFDTSSPEEIFERQRKIDAFNKFNSLICDKPTWFLTHRPLWCTTTREPEVVALKSQGNLTDIEEFQDEFPKNVSAILSGHFHIAQILLMDDFPDQIIVGNGGALLYAQDQKPIYKNVDFHYPNGKNYSAHDIRNFFGFGFAIARLDSRALMFFNSDNKRLYSAGLTDDFKPRLK</sequence>
<accession>A0A9P0C7I9</accession>